<feature type="domain" description="YrdC-like" evidence="16">
    <location>
        <begin position="33"/>
        <end position="222"/>
    </location>
</feature>
<dbReference type="GO" id="GO:0061710">
    <property type="term" value="F:L-threonylcarbamoyladenylate synthase"/>
    <property type="evidence" value="ECO:0007669"/>
    <property type="project" value="UniProtKB-EC"/>
</dbReference>
<keyword evidence="5 13" id="KW-0963">Cytoplasm</keyword>
<comment type="similarity">
    <text evidence="2 13">Belongs to the SUA5 family.</text>
</comment>
<dbReference type="OrthoDB" id="9814580at2"/>
<evidence type="ECO:0000256" key="15">
    <source>
        <dbReference type="SAM" id="MobiDB-lite"/>
    </source>
</evidence>
<feature type="binding site" evidence="14">
    <location>
        <position position="55"/>
    </location>
    <ligand>
        <name>L-threonine</name>
        <dbReference type="ChEBI" id="CHEBI:57926"/>
    </ligand>
</feature>
<dbReference type="EC" id="2.7.7.87" evidence="3 13"/>
<comment type="catalytic activity">
    <reaction evidence="12 13">
        <text>L-threonine + hydrogencarbonate + ATP = L-threonylcarbamoyladenylate + diphosphate + H2O</text>
        <dbReference type="Rhea" id="RHEA:36407"/>
        <dbReference type="ChEBI" id="CHEBI:15377"/>
        <dbReference type="ChEBI" id="CHEBI:17544"/>
        <dbReference type="ChEBI" id="CHEBI:30616"/>
        <dbReference type="ChEBI" id="CHEBI:33019"/>
        <dbReference type="ChEBI" id="CHEBI:57926"/>
        <dbReference type="ChEBI" id="CHEBI:73682"/>
        <dbReference type="EC" id="2.7.7.87"/>
    </reaction>
</comment>
<evidence type="ECO:0000256" key="7">
    <source>
        <dbReference type="ARBA" id="ARBA00022694"/>
    </source>
</evidence>
<accession>A0A3R8MRC6</accession>
<feature type="binding site" evidence="14">
    <location>
        <position position="174"/>
    </location>
    <ligand>
        <name>ATP</name>
        <dbReference type="ChEBI" id="CHEBI:30616"/>
    </ligand>
</feature>
<keyword evidence="8 13" id="KW-0548">Nucleotidyltransferase</keyword>
<dbReference type="GO" id="GO:0000049">
    <property type="term" value="F:tRNA binding"/>
    <property type="evidence" value="ECO:0007669"/>
    <property type="project" value="TreeGrafter"/>
</dbReference>
<name>A0A3R8MRC6_9BURK</name>
<feature type="binding site" evidence="14">
    <location>
        <position position="164"/>
    </location>
    <ligand>
        <name>L-threonine</name>
        <dbReference type="ChEBI" id="CHEBI:57926"/>
    </ligand>
</feature>
<keyword evidence="18" id="KW-1185">Reference proteome</keyword>
<sequence>METRSAAQEGQSGTASSPAAASAPVAGAAHVGEADLARAVRMLQAGGVIGLPTETVYGLAANAADAGAVASIYRIKGRPADHPLIVHVASAEAAARWAVWSPQAQQLAGAFWPGPLTLVLPRRPEAPPFASAGQDTIALRVSSHPVFAQLMQALAPVGITGLAAPSANRFGRISPSRAAHVRSGLGEAVPLVLDGGPSAVGVESTIVDLSRGQPVLLRPGGISLQALSDCLGVPVRAADTQATAEADAPRVPGALPSHYAPSVPVRLLPASAVQALYREWAREADAQGVGAEEGSPGRSFWSEAGMQALAGEPAGFGTPPALPVSLQPGQPVALWTLQPPPERAGAFWRRQPADAATAARHLYDTLHQLDALGVQAILVEMPPDTPEWRAVRDRLTRAAA</sequence>
<evidence type="ECO:0000256" key="8">
    <source>
        <dbReference type="ARBA" id="ARBA00022695"/>
    </source>
</evidence>
<evidence type="ECO:0000256" key="11">
    <source>
        <dbReference type="ARBA" id="ARBA00029774"/>
    </source>
</evidence>
<dbReference type="GO" id="GO:0006450">
    <property type="term" value="P:regulation of translational fidelity"/>
    <property type="evidence" value="ECO:0007669"/>
    <property type="project" value="TreeGrafter"/>
</dbReference>
<evidence type="ECO:0000256" key="2">
    <source>
        <dbReference type="ARBA" id="ARBA00007663"/>
    </source>
</evidence>
<gene>
    <name evidence="17" type="ORF">EHV23_14660</name>
</gene>
<keyword evidence="10 13" id="KW-0067">ATP-binding</keyword>
<feature type="compositionally biased region" description="Low complexity" evidence="15">
    <location>
        <begin position="12"/>
        <end position="21"/>
    </location>
</feature>
<dbReference type="AlphaFoldDB" id="A0A3R8MRC6"/>
<dbReference type="InterPro" id="IPR010923">
    <property type="entry name" value="T(6)A37_SUA5"/>
</dbReference>
<dbReference type="NCBIfam" id="TIGR00057">
    <property type="entry name" value="L-threonylcarbamoyladenylate synthase"/>
    <property type="match status" value="1"/>
</dbReference>
<dbReference type="InterPro" id="IPR038385">
    <property type="entry name" value="Sua5/YwlC_C"/>
</dbReference>
<feature type="binding site" evidence="14">
    <location>
        <position position="166"/>
    </location>
    <ligand>
        <name>ATP</name>
        <dbReference type="ChEBI" id="CHEBI:30616"/>
    </ligand>
</feature>
<feature type="binding site" evidence="14">
    <location>
        <position position="218"/>
    </location>
    <ligand>
        <name>ATP</name>
        <dbReference type="ChEBI" id="CHEBI:30616"/>
    </ligand>
</feature>
<dbReference type="PIRSF" id="PIRSF004930">
    <property type="entry name" value="Tln_factor_SUA5"/>
    <property type="match status" value="1"/>
</dbReference>
<keyword evidence="9 13" id="KW-0547">Nucleotide-binding</keyword>
<dbReference type="InterPro" id="IPR017945">
    <property type="entry name" value="DHBP_synth_RibB-like_a/b_dom"/>
</dbReference>
<dbReference type="PANTHER" id="PTHR17490">
    <property type="entry name" value="SUA5"/>
    <property type="match status" value="1"/>
</dbReference>
<feature type="binding site" evidence="14">
    <location>
        <position position="259"/>
    </location>
    <ligand>
        <name>ATP</name>
        <dbReference type="ChEBI" id="CHEBI:30616"/>
    </ligand>
</feature>
<evidence type="ECO:0000256" key="4">
    <source>
        <dbReference type="ARBA" id="ARBA00015492"/>
    </source>
</evidence>
<protein>
    <recommendedName>
        <fullName evidence="4 13">Threonylcarbamoyl-AMP synthase</fullName>
        <shortName evidence="13">TC-AMP synthase</shortName>
        <ecNumber evidence="3 13">2.7.7.87</ecNumber>
    </recommendedName>
    <alternativeName>
        <fullName evidence="11 13">L-threonylcarbamoyladenylate synthase</fullName>
    </alternativeName>
</protein>
<evidence type="ECO:0000256" key="12">
    <source>
        <dbReference type="ARBA" id="ARBA00048366"/>
    </source>
</evidence>
<comment type="subcellular location">
    <subcellularLocation>
        <location evidence="1 13">Cytoplasm</location>
    </subcellularLocation>
</comment>
<evidence type="ECO:0000256" key="10">
    <source>
        <dbReference type="ARBA" id="ARBA00022840"/>
    </source>
</evidence>
<evidence type="ECO:0000313" key="18">
    <source>
        <dbReference type="Proteomes" id="UP000270261"/>
    </source>
</evidence>
<dbReference type="GO" id="GO:0003725">
    <property type="term" value="F:double-stranded RNA binding"/>
    <property type="evidence" value="ECO:0007669"/>
    <property type="project" value="UniProtKB-UniRule"/>
</dbReference>
<dbReference type="InterPro" id="IPR050156">
    <property type="entry name" value="TC-AMP_synthase_SUA5"/>
</dbReference>
<feature type="binding site" evidence="14">
    <location>
        <position position="140"/>
    </location>
    <ligand>
        <name>L-threonine</name>
        <dbReference type="ChEBI" id="CHEBI:57926"/>
    </ligand>
</feature>
<feature type="compositionally biased region" description="Polar residues" evidence="15">
    <location>
        <begin position="1"/>
        <end position="11"/>
    </location>
</feature>
<evidence type="ECO:0000259" key="16">
    <source>
        <dbReference type="PROSITE" id="PS51163"/>
    </source>
</evidence>
<dbReference type="EMBL" id="RRUE01000002">
    <property type="protein sequence ID" value="RRN44719.1"/>
    <property type="molecule type" value="Genomic_DNA"/>
</dbReference>
<dbReference type="Pfam" id="PF01300">
    <property type="entry name" value="Sua5_yciO_yrdC"/>
    <property type="match status" value="1"/>
</dbReference>
<comment type="caution">
    <text evidence="17">The sequence shown here is derived from an EMBL/GenBank/DDBJ whole genome shotgun (WGS) entry which is preliminary data.</text>
</comment>
<proteinExistence type="inferred from homology"/>
<feature type="binding site" evidence="14">
    <location>
        <position position="87"/>
    </location>
    <ligand>
        <name>L-threonine</name>
        <dbReference type="ChEBI" id="CHEBI:57926"/>
    </ligand>
</feature>
<dbReference type="PANTHER" id="PTHR17490:SF16">
    <property type="entry name" value="THREONYLCARBAMOYL-AMP SYNTHASE"/>
    <property type="match status" value="1"/>
</dbReference>
<dbReference type="SUPFAM" id="SSF55821">
    <property type="entry name" value="YrdC/RibB"/>
    <property type="match status" value="1"/>
</dbReference>
<evidence type="ECO:0000256" key="6">
    <source>
        <dbReference type="ARBA" id="ARBA00022679"/>
    </source>
</evidence>
<dbReference type="Gene3D" id="3.40.50.11030">
    <property type="entry name" value="Threonylcarbamoyl-AMP synthase, C-terminal domain"/>
    <property type="match status" value="1"/>
</dbReference>
<dbReference type="InterPro" id="IPR005145">
    <property type="entry name" value="Sua5_C"/>
</dbReference>
<organism evidence="17 18">
    <name type="scientific">Lautropia dentalis</name>
    <dbReference type="NCBI Taxonomy" id="2490857"/>
    <lineage>
        <taxon>Bacteria</taxon>
        <taxon>Pseudomonadati</taxon>
        <taxon>Pseudomonadota</taxon>
        <taxon>Betaproteobacteria</taxon>
        <taxon>Burkholderiales</taxon>
        <taxon>Burkholderiaceae</taxon>
        <taxon>Lautropia</taxon>
    </lineage>
</organism>
<feature type="region of interest" description="Disordered" evidence="15">
    <location>
        <begin position="1"/>
        <end position="21"/>
    </location>
</feature>
<keyword evidence="6 13" id="KW-0808">Transferase</keyword>
<keyword evidence="7 13" id="KW-0819">tRNA processing</keyword>
<evidence type="ECO:0000256" key="14">
    <source>
        <dbReference type="PIRSR" id="PIRSR004930-1"/>
    </source>
</evidence>
<dbReference type="GO" id="GO:0008033">
    <property type="term" value="P:tRNA processing"/>
    <property type="evidence" value="ECO:0007669"/>
    <property type="project" value="UniProtKB-KW"/>
</dbReference>
<dbReference type="GO" id="GO:0005737">
    <property type="term" value="C:cytoplasm"/>
    <property type="evidence" value="ECO:0007669"/>
    <property type="project" value="UniProtKB-SubCell"/>
</dbReference>
<feature type="binding site" evidence="14">
    <location>
        <position position="136"/>
    </location>
    <ligand>
        <name>ATP</name>
        <dbReference type="ChEBI" id="CHEBI:30616"/>
    </ligand>
</feature>
<evidence type="ECO:0000256" key="1">
    <source>
        <dbReference type="ARBA" id="ARBA00004496"/>
    </source>
</evidence>
<evidence type="ECO:0000313" key="17">
    <source>
        <dbReference type="EMBL" id="RRN44719.1"/>
    </source>
</evidence>
<dbReference type="Proteomes" id="UP000270261">
    <property type="component" value="Unassembled WGS sequence"/>
</dbReference>
<dbReference type="Gene3D" id="3.90.870.10">
    <property type="entry name" value="DHBP synthase"/>
    <property type="match status" value="1"/>
</dbReference>
<feature type="binding site" evidence="14">
    <location>
        <position position="78"/>
    </location>
    <ligand>
        <name>ATP</name>
        <dbReference type="ChEBI" id="CHEBI:30616"/>
    </ligand>
</feature>
<dbReference type="GO" id="GO:0005524">
    <property type="term" value="F:ATP binding"/>
    <property type="evidence" value="ECO:0007669"/>
    <property type="project" value="UniProtKB-UniRule"/>
</dbReference>
<dbReference type="Pfam" id="PF03481">
    <property type="entry name" value="Sua5_C"/>
    <property type="match status" value="1"/>
</dbReference>
<evidence type="ECO:0000256" key="13">
    <source>
        <dbReference type="PIRNR" id="PIRNR004930"/>
    </source>
</evidence>
<dbReference type="InterPro" id="IPR006070">
    <property type="entry name" value="Sua5-like_dom"/>
</dbReference>
<reference evidence="17 18" key="1">
    <citation type="submission" date="2018-11" db="EMBL/GenBank/DDBJ databases">
        <title>Genome sequencing of Lautropia sp. KCOM 2505 (= ChDC F240).</title>
        <authorList>
            <person name="Kook J.-K."/>
            <person name="Park S.-N."/>
            <person name="Lim Y.K."/>
        </authorList>
    </citation>
    <scope>NUCLEOTIDE SEQUENCE [LARGE SCALE GENOMIC DNA]</scope>
    <source>
        <strain evidence="17 18">KCOM 2505</strain>
    </source>
</reference>
<feature type="binding site" evidence="14">
    <location>
        <position position="204"/>
    </location>
    <ligand>
        <name>L-threonine</name>
        <dbReference type="ChEBI" id="CHEBI:57926"/>
    </ligand>
</feature>
<comment type="function">
    <text evidence="13">Required for the formation of a threonylcarbamoyl group on adenosine at position 37 (t(6)A37) in tRNAs that read codons beginning with adenine.</text>
</comment>
<evidence type="ECO:0000256" key="9">
    <source>
        <dbReference type="ARBA" id="ARBA00022741"/>
    </source>
</evidence>
<evidence type="ECO:0000256" key="5">
    <source>
        <dbReference type="ARBA" id="ARBA00022490"/>
    </source>
</evidence>
<evidence type="ECO:0000256" key="3">
    <source>
        <dbReference type="ARBA" id="ARBA00012584"/>
    </source>
</evidence>
<dbReference type="PROSITE" id="PS51163">
    <property type="entry name" value="YRDC"/>
    <property type="match status" value="1"/>
</dbReference>